<evidence type="ECO:0000313" key="2">
    <source>
        <dbReference type="Proteomes" id="UP000037035"/>
    </source>
</evidence>
<dbReference type="VEuPathDB" id="FungiDB:VP01_453g16"/>
<dbReference type="EMBL" id="LAVV01009657">
    <property type="protein sequence ID" value="KNZ50224.1"/>
    <property type="molecule type" value="Genomic_DNA"/>
</dbReference>
<reference evidence="1 2" key="1">
    <citation type="submission" date="2015-08" db="EMBL/GenBank/DDBJ databases">
        <title>Next Generation Sequencing and Analysis of the Genome of Puccinia sorghi L Schw, the Causal Agent of Maize Common Rust.</title>
        <authorList>
            <person name="Rochi L."/>
            <person name="Burguener G."/>
            <person name="Darino M."/>
            <person name="Turjanski A."/>
            <person name="Kreff E."/>
            <person name="Dieguez M.J."/>
            <person name="Sacco F."/>
        </authorList>
    </citation>
    <scope>NUCLEOTIDE SEQUENCE [LARGE SCALE GENOMIC DNA]</scope>
    <source>
        <strain evidence="1 2">RO10H11247</strain>
    </source>
</reference>
<protein>
    <submittedName>
        <fullName evidence="1">Uncharacterized protein</fullName>
    </submittedName>
</protein>
<gene>
    <name evidence="1" type="ORF">VP01_453g16</name>
</gene>
<dbReference type="AlphaFoldDB" id="A0A0L6UNW9"/>
<proteinExistence type="predicted"/>
<name>A0A0L6UNW9_9BASI</name>
<accession>A0A0L6UNW9</accession>
<keyword evidence="2" id="KW-1185">Reference proteome</keyword>
<dbReference type="Proteomes" id="UP000037035">
    <property type="component" value="Unassembled WGS sequence"/>
</dbReference>
<comment type="caution">
    <text evidence="1">The sequence shown here is derived from an EMBL/GenBank/DDBJ whole genome shotgun (WGS) entry which is preliminary data.</text>
</comment>
<organism evidence="1 2">
    <name type="scientific">Puccinia sorghi</name>
    <dbReference type="NCBI Taxonomy" id="27349"/>
    <lineage>
        <taxon>Eukaryota</taxon>
        <taxon>Fungi</taxon>
        <taxon>Dikarya</taxon>
        <taxon>Basidiomycota</taxon>
        <taxon>Pucciniomycotina</taxon>
        <taxon>Pucciniomycetes</taxon>
        <taxon>Pucciniales</taxon>
        <taxon>Pucciniaceae</taxon>
        <taxon>Puccinia</taxon>
    </lineage>
</organism>
<sequence length="98" mass="11106">MCFQNFNTILGGFTTADSRYFPNMLFLVEYKETNDLVDSAMGFWTVPNLGKILAPNIPTNQLILNMIFEDEGPLTECLSADLSCHYLDARQPGMFQDE</sequence>
<evidence type="ECO:0000313" key="1">
    <source>
        <dbReference type="EMBL" id="KNZ50224.1"/>
    </source>
</evidence>